<evidence type="ECO:0000259" key="4">
    <source>
        <dbReference type="SMART" id="SM00796"/>
    </source>
</evidence>
<keyword evidence="2" id="KW-0378">Hydrolase</keyword>
<dbReference type="SMART" id="SM00796">
    <property type="entry name" value="AHS1"/>
    <property type="match status" value="1"/>
</dbReference>
<dbReference type="Gene3D" id="3.30.1360.40">
    <property type="match status" value="1"/>
</dbReference>
<evidence type="ECO:0000256" key="2">
    <source>
        <dbReference type="ARBA" id="ARBA00022801"/>
    </source>
</evidence>
<name>A0ABT1H362_9NOCA</name>
<feature type="domain" description="Carboxyltransferase" evidence="5">
    <location>
        <begin position="25"/>
        <end position="321"/>
    </location>
</feature>
<dbReference type="Pfam" id="PF02682">
    <property type="entry name" value="CT_C_D"/>
    <property type="match status" value="1"/>
</dbReference>
<feature type="domain" description="Carboxyltransferase" evidence="4">
    <location>
        <begin position="350"/>
        <end position="585"/>
    </location>
</feature>
<dbReference type="SUPFAM" id="SSF160467">
    <property type="entry name" value="PH0987 N-terminal domain-like"/>
    <property type="match status" value="1"/>
</dbReference>
<gene>
    <name evidence="6" type="ORF">LX12_002890</name>
</gene>
<evidence type="ECO:0000256" key="1">
    <source>
        <dbReference type="ARBA" id="ARBA00022741"/>
    </source>
</evidence>
<protein>
    <submittedName>
        <fullName evidence="6">Urea carboxylase</fullName>
    </submittedName>
</protein>
<keyword evidence="1" id="KW-0547">Nucleotide-binding</keyword>
<dbReference type="EMBL" id="JAMTCG010000005">
    <property type="protein sequence ID" value="MCP2161691.1"/>
    <property type="molecule type" value="Genomic_DNA"/>
</dbReference>
<evidence type="ECO:0000259" key="5">
    <source>
        <dbReference type="SMART" id="SM00797"/>
    </source>
</evidence>
<dbReference type="InterPro" id="IPR052708">
    <property type="entry name" value="PxpC"/>
</dbReference>
<dbReference type="Proteomes" id="UP001205740">
    <property type="component" value="Unassembled WGS sequence"/>
</dbReference>
<dbReference type="SUPFAM" id="SSF50891">
    <property type="entry name" value="Cyclophilin-like"/>
    <property type="match status" value="2"/>
</dbReference>
<dbReference type="InterPro" id="IPR003833">
    <property type="entry name" value="CT_C_D"/>
</dbReference>
<dbReference type="PANTHER" id="PTHR43309:SF3">
    <property type="entry name" value="5-OXOPROLINASE SUBUNIT C"/>
    <property type="match status" value="1"/>
</dbReference>
<proteinExistence type="predicted"/>
<accession>A0ABT1H362</accession>
<dbReference type="NCBIfam" id="TIGR00724">
    <property type="entry name" value="urea_amlyse_rel"/>
    <property type="match status" value="1"/>
</dbReference>
<evidence type="ECO:0000313" key="7">
    <source>
        <dbReference type="Proteomes" id="UP001205740"/>
    </source>
</evidence>
<keyword evidence="3" id="KW-0067">ATP-binding</keyword>
<dbReference type="InterPro" id="IPR029000">
    <property type="entry name" value="Cyclophilin-like_dom_sf"/>
</dbReference>
<dbReference type="SMART" id="SM00797">
    <property type="entry name" value="AHS2"/>
    <property type="match status" value="1"/>
</dbReference>
<evidence type="ECO:0000256" key="3">
    <source>
        <dbReference type="ARBA" id="ARBA00022840"/>
    </source>
</evidence>
<sequence>MTIEVLRAGPMTTIQDWPGRIGYWGVGVPPSGPMDDLSFRLANIAVGNPEGVPALEATLLGPRLGFTAPAVVAVTGAPVLVTVTPEAGSGRTVAQGVPVEVRRGDVLDVGPVGAVGMRVYVAVAGGLMAQEYLGSAATFGLGRFGGLDGRALVDGDPLELGSAETSTPRRLQFDEFPAIGNAWQLAVTMGPHGAPEFFTDDDIATLLDTDYEVHFNSDRTGVRLIGPKPTWARPDGGEAGLHPSNIHDTAYSVGALDFTGDTPILLGPDGPSLGGFVCPITVTTADRWKLGQLKAGDTVRFVPVRTVAAASPSSLGAARRAQFAPVVSAGRDDDGGILAVDATADGQSSVTYRRSGDDNVLVEYGDMTLDLELRARVHALAAHIEDHRPRGLVDLTPGIRSLQVKVDPTVWSSDRVLAWLREVEAALPAADDLVVDSRTVHLPLSWDDPSTREAIERYMFGVRADAPWCPWNIEFIRRMNGLDSVDDVHRVVFDAEYLVLGLGDVYLGAPVATPMDPRHRLVTTKYNPARTWTPENAVGIGGAYLCIYGMEGPGGYQFVGRTTQVWNHRHPLRAAGFDPEHPWLLRHFDRIHWYPVSAEELLDLRADVAAGRGDVTIENGSFALSDHRAFLADNADDIARVRAGMETARAEERRRWAADGEFAVAAKATA</sequence>
<dbReference type="RefSeq" id="WP_308214015.1">
    <property type="nucleotide sequence ID" value="NZ_BAAAOE010000001.1"/>
</dbReference>
<dbReference type="Pfam" id="PF02626">
    <property type="entry name" value="CT_A_B"/>
    <property type="match status" value="1"/>
</dbReference>
<reference evidence="6 7" key="1">
    <citation type="submission" date="2022-06" db="EMBL/GenBank/DDBJ databases">
        <title>Genomic Encyclopedia of Archaeal and Bacterial Type Strains, Phase II (KMG-II): from individual species to whole genera.</title>
        <authorList>
            <person name="Goeker M."/>
        </authorList>
    </citation>
    <scope>NUCLEOTIDE SEQUENCE [LARGE SCALE GENOMIC DNA]</scope>
    <source>
        <strain evidence="6 7">DSM 45037</strain>
    </source>
</reference>
<dbReference type="InterPro" id="IPR003778">
    <property type="entry name" value="CT_A_B"/>
</dbReference>
<keyword evidence="7" id="KW-1185">Reference proteome</keyword>
<dbReference type="PANTHER" id="PTHR43309">
    <property type="entry name" value="5-OXOPROLINASE SUBUNIT C"/>
    <property type="match status" value="1"/>
</dbReference>
<evidence type="ECO:0000313" key="6">
    <source>
        <dbReference type="EMBL" id="MCP2161691.1"/>
    </source>
</evidence>
<dbReference type="Gene3D" id="2.40.100.10">
    <property type="entry name" value="Cyclophilin-like"/>
    <property type="match status" value="2"/>
</dbReference>
<comment type="caution">
    <text evidence="6">The sequence shown here is derived from an EMBL/GenBank/DDBJ whole genome shotgun (WGS) entry which is preliminary data.</text>
</comment>
<organism evidence="6 7">
    <name type="scientific">Williamsia serinedens</name>
    <dbReference type="NCBI Taxonomy" id="391736"/>
    <lineage>
        <taxon>Bacteria</taxon>
        <taxon>Bacillati</taxon>
        <taxon>Actinomycetota</taxon>
        <taxon>Actinomycetes</taxon>
        <taxon>Mycobacteriales</taxon>
        <taxon>Nocardiaceae</taxon>
        <taxon>Williamsia</taxon>
    </lineage>
</organism>